<evidence type="ECO:0000256" key="6">
    <source>
        <dbReference type="ARBA" id="ARBA00035104"/>
    </source>
</evidence>
<protein>
    <recommendedName>
        <fullName evidence="7 8">Small ribosomal subunit protein bS6</fullName>
    </recommendedName>
</protein>
<feature type="region of interest" description="Disordered" evidence="9">
    <location>
        <begin position="102"/>
        <end position="124"/>
    </location>
</feature>
<keyword evidence="4 8" id="KW-0689">Ribosomal protein</keyword>
<dbReference type="SUPFAM" id="SSF54995">
    <property type="entry name" value="Ribosomal protein S6"/>
    <property type="match status" value="1"/>
</dbReference>
<dbReference type="AlphaFoldDB" id="A0AA52EEV5"/>
<dbReference type="PROSITE" id="PS01048">
    <property type="entry name" value="RIBOSOMAL_S6"/>
    <property type="match status" value="1"/>
</dbReference>
<dbReference type="InterPro" id="IPR014717">
    <property type="entry name" value="Transl_elong_EF1B/ribsomal_bS6"/>
</dbReference>
<keyword evidence="3 8" id="KW-0694">RNA-binding</keyword>
<evidence type="ECO:0000256" key="5">
    <source>
        <dbReference type="ARBA" id="ARBA00023274"/>
    </source>
</evidence>
<keyword evidence="2 8" id="KW-0699">rRNA-binding</keyword>
<keyword evidence="5 8" id="KW-0687">Ribonucleoprotein</keyword>
<dbReference type="KEGG" id="tmk:QGN29_12415"/>
<dbReference type="Gene3D" id="3.30.70.60">
    <property type="match status" value="1"/>
</dbReference>
<proteinExistence type="inferred from homology"/>
<dbReference type="PANTHER" id="PTHR21011">
    <property type="entry name" value="MITOCHONDRIAL 28S RIBOSOMAL PROTEIN S6"/>
    <property type="match status" value="1"/>
</dbReference>
<feature type="compositionally biased region" description="Basic and acidic residues" evidence="9">
    <location>
        <begin position="106"/>
        <end position="124"/>
    </location>
</feature>
<dbReference type="Proteomes" id="UP001268683">
    <property type="component" value="Chromosome"/>
</dbReference>
<dbReference type="GO" id="GO:0006412">
    <property type="term" value="P:translation"/>
    <property type="evidence" value="ECO:0007669"/>
    <property type="project" value="UniProtKB-UniRule"/>
</dbReference>
<gene>
    <name evidence="8 10" type="primary">rpsF</name>
    <name evidence="10" type="ORF">QGN29_12415</name>
</gene>
<name>A0AA52EEV5_9PROT</name>
<keyword evidence="11" id="KW-1185">Reference proteome</keyword>
<evidence type="ECO:0000256" key="4">
    <source>
        <dbReference type="ARBA" id="ARBA00022980"/>
    </source>
</evidence>
<dbReference type="GO" id="GO:0070181">
    <property type="term" value="F:small ribosomal subunit rRNA binding"/>
    <property type="evidence" value="ECO:0007669"/>
    <property type="project" value="TreeGrafter"/>
</dbReference>
<dbReference type="CDD" id="cd00473">
    <property type="entry name" value="bS6"/>
    <property type="match status" value="1"/>
</dbReference>
<dbReference type="Pfam" id="PF01250">
    <property type="entry name" value="Ribosomal_S6"/>
    <property type="match status" value="1"/>
</dbReference>
<evidence type="ECO:0000256" key="3">
    <source>
        <dbReference type="ARBA" id="ARBA00022884"/>
    </source>
</evidence>
<evidence type="ECO:0000256" key="8">
    <source>
        <dbReference type="HAMAP-Rule" id="MF_00360"/>
    </source>
</evidence>
<evidence type="ECO:0000256" key="7">
    <source>
        <dbReference type="ARBA" id="ARBA00035294"/>
    </source>
</evidence>
<dbReference type="InterPro" id="IPR020815">
    <property type="entry name" value="Ribosomal_bS6_CS"/>
</dbReference>
<dbReference type="HAMAP" id="MF_00360">
    <property type="entry name" value="Ribosomal_bS6"/>
    <property type="match status" value="1"/>
</dbReference>
<dbReference type="EMBL" id="CP123872">
    <property type="protein sequence ID" value="WND02353.1"/>
    <property type="molecule type" value="Genomic_DNA"/>
</dbReference>
<dbReference type="GO" id="GO:0003735">
    <property type="term" value="F:structural constituent of ribosome"/>
    <property type="evidence" value="ECO:0007669"/>
    <property type="project" value="InterPro"/>
</dbReference>
<evidence type="ECO:0000256" key="9">
    <source>
        <dbReference type="SAM" id="MobiDB-lite"/>
    </source>
</evidence>
<comment type="function">
    <text evidence="6 8">Binds together with bS18 to 16S ribosomal RNA.</text>
</comment>
<reference evidence="10" key="1">
    <citation type="submission" date="2023-04" db="EMBL/GenBank/DDBJ databases">
        <title>Complete genome sequence of Temperatibacter marinus.</title>
        <authorList>
            <person name="Rong J.-C."/>
            <person name="Yi M.-L."/>
            <person name="Zhao Q."/>
        </authorList>
    </citation>
    <scope>NUCLEOTIDE SEQUENCE</scope>
    <source>
        <strain evidence="10">NBRC 110045</strain>
    </source>
</reference>
<evidence type="ECO:0000313" key="11">
    <source>
        <dbReference type="Proteomes" id="UP001268683"/>
    </source>
</evidence>
<evidence type="ECO:0000313" key="10">
    <source>
        <dbReference type="EMBL" id="WND02353.1"/>
    </source>
</evidence>
<sequence length="124" mass="14211">MAYYEHIFIARQDVSAAQVESITAEFTKILEDNGAKVAKSEYWGLKNLAYRIKKNRKGHYVLMNIDGPHTAVAEMERIEGLNEDIIRSMTIRAEELEEGESIVLRTKADKDRRKGGDKRERGAR</sequence>
<comment type="similarity">
    <text evidence="1 8">Belongs to the bacterial ribosomal protein bS6 family.</text>
</comment>
<evidence type="ECO:0000256" key="1">
    <source>
        <dbReference type="ARBA" id="ARBA00009512"/>
    </source>
</evidence>
<dbReference type="PANTHER" id="PTHR21011:SF1">
    <property type="entry name" value="SMALL RIBOSOMAL SUBUNIT PROTEIN BS6M"/>
    <property type="match status" value="1"/>
</dbReference>
<evidence type="ECO:0000256" key="2">
    <source>
        <dbReference type="ARBA" id="ARBA00022730"/>
    </source>
</evidence>
<dbReference type="InterPro" id="IPR035980">
    <property type="entry name" value="Ribosomal_bS6_sf"/>
</dbReference>
<organism evidence="10 11">
    <name type="scientific">Temperatibacter marinus</name>
    <dbReference type="NCBI Taxonomy" id="1456591"/>
    <lineage>
        <taxon>Bacteria</taxon>
        <taxon>Pseudomonadati</taxon>
        <taxon>Pseudomonadota</taxon>
        <taxon>Alphaproteobacteria</taxon>
        <taxon>Kordiimonadales</taxon>
        <taxon>Temperatibacteraceae</taxon>
        <taxon>Temperatibacter</taxon>
    </lineage>
</organism>
<accession>A0AA52EEV5</accession>
<dbReference type="GO" id="GO:0022627">
    <property type="term" value="C:cytosolic small ribosomal subunit"/>
    <property type="evidence" value="ECO:0007669"/>
    <property type="project" value="TreeGrafter"/>
</dbReference>
<dbReference type="NCBIfam" id="TIGR00166">
    <property type="entry name" value="S6"/>
    <property type="match status" value="1"/>
</dbReference>
<dbReference type="InterPro" id="IPR020814">
    <property type="entry name" value="Ribosomal_S6_plastid/chlpt"/>
</dbReference>
<dbReference type="InterPro" id="IPR000529">
    <property type="entry name" value="Ribosomal_bS6"/>
</dbReference>
<dbReference type="RefSeq" id="WP_310798189.1">
    <property type="nucleotide sequence ID" value="NZ_CP123872.1"/>
</dbReference>